<organism evidence="1 2">
    <name type="scientific">Leptospira alstonii serovar Sichuan str. 79601</name>
    <dbReference type="NCBI Taxonomy" id="1218565"/>
    <lineage>
        <taxon>Bacteria</taxon>
        <taxon>Pseudomonadati</taxon>
        <taxon>Spirochaetota</taxon>
        <taxon>Spirochaetia</taxon>
        <taxon>Leptospirales</taxon>
        <taxon>Leptospiraceae</taxon>
        <taxon>Leptospira</taxon>
    </lineage>
</organism>
<dbReference type="NCBIfam" id="NF047664">
    <property type="entry name" value="LIMLP_16025_fam"/>
    <property type="match status" value="1"/>
</dbReference>
<gene>
    <name evidence="1" type="ORF">LEP1GSC194_1446</name>
</gene>
<comment type="caution">
    <text evidence="1">The sequence shown here is derived from an EMBL/GenBank/DDBJ whole genome shotgun (WGS) entry which is preliminary data.</text>
</comment>
<sequence>MLFFMHCTKIVNEILESKLRGCCMENKKLNDIINVGIGAVQTSREIFDKLVDDLNEGKEKIEARFDQLKTQGEKDMSDNALKLKVNLAWGLVRFEEIRDNILNHFIKK</sequence>
<dbReference type="Proteomes" id="UP000011988">
    <property type="component" value="Unassembled WGS sequence"/>
</dbReference>
<name>M6CGZ5_9LEPT</name>
<dbReference type="AlphaFoldDB" id="M6CGZ5"/>
<dbReference type="PATRIC" id="fig|1218565.3.peg.4214"/>
<reference evidence="1 2" key="1">
    <citation type="submission" date="2013-01" db="EMBL/GenBank/DDBJ databases">
        <authorList>
            <person name="Harkins D.M."/>
            <person name="Durkin A.S."/>
            <person name="Brinkac L.M."/>
            <person name="Haft D.H."/>
            <person name="Selengut J.D."/>
            <person name="Sanka R."/>
            <person name="DePew J."/>
            <person name="Purushe J."/>
            <person name="Galloway R.L."/>
            <person name="Vinetz J.M."/>
            <person name="Sutton G.G."/>
            <person name="Nierman W.C."/>
            <person name="Fouts D.E."/>
        </authorList>
    </citation>
    <scope>NUCLEOTIDE SEQUENCE [LARGE SCALE GENOMIC DNA]</scope>
    <source>
        <strain evidence="1 2">79601</strain>
    </source>
</reference>
<evidence type="ECO:0000313" key="1">
    <source>
        <dbReference type="EMBL" id="EMJ91014.1"/>
    </source>
</evidence>
<dbReference type="NCBIfam" id="NF047773">
    <property type="entry name" value="phas_rel_Lepto"/>
    <property type="match status" value="1"/>
</dbReference>
<dbReference type="EMBL" id="ANIK01000115">
    <property type="protein sequence ID" value="EMJ91014.1"/>
    <property type="molecule type" value="Genomic_DNA"/>
</dbReference>
<proteinExistence type="predicted"/>
<accession>M6CGZ5</accession>
<protein>
    <submittedName>
        <fullName evidence="1">Uncharacterized protein</fullName>
    </submittedName>
</protein>
<evidence type="ECO:0000313" key="2">
    <source>
        <dbReference type="Proteomes" id="UP000011988"/>
    </source>
</evidence>